<evidence type="ECO:0000313" key="1">
    <source>
        <dbReference type="EMBL" id="TQV82855.1"/>
    </source>
</evidence>
<keyword evidence="2" id="KW-1185">Reference proteome</keyword>
<sequence length="67" mass="7528">MFDNVTQEQKAAIKALQSKPEMRLLLDAIELAQKETDLALRKVDAENFQKLQGKALALQHVSSFLTT</sequence>
<gene>
    <name evidence="1" type="ORF">FLL46_24100</name>
</gene>
<reference evidence="1 2" key="1">
    <citation type="submission" date="2019-07" db="EMBL/GenBank/DDBJ databases">
        <title>Draft genome for Aliikangiella sp. M105.</title>
        <authorList>
            <person name="Wang G."/>
        </authorList>
    </citation>
    <scope>NUCLEOTIDE SEQUENCE [LARGE SCALE GENOMIC DNA]</scope>
    <source>
        <strain evidence="1 2">M105</strain>
    </source>
</reference>
<name>A0A545U061_9GAMM</name>
<dbReference type="RefSeq" id="WP_142934535.1">
    <property type="nucleotide sequence ID" value="NZ_ML660171.1"/>
</dbReference>
<accession>A0A545U061</accession>
<organism evidence="1 2">
    <name type="scientific">Aliikangiella coralliicola</name>
    <dbReference type="NCBI Taxonomy" id="2592383"/>
    <lineage>
        <taxon>Bacteria</taxon>
        <taxon>Pseudomonadati</taxon>
        <taxon>Pseudomonadota</taxon>
        <taxon>Gammaproteobacteria</taxon>
        <taxon>Oceanospirillales</taxon>
        <taxon>Pleioneaceae</taxon>
        <taxon>Aliikangiella</taxon>
    </lineage>
</organism>
<proteinExistence type="predicted"/>
<dbReference type="AlphaFoldDB" id="A0A545U061"/>
<protein>
    <submittedName>
        <fullName evidence="1">Uncharacterized protein</fullName>
    </submittedName>
</protein>
<dbReference type="EMBL" id="VIKS01000015">
    <property type="protein sequence ID" value="TQV82855.1"/>
    <property type="molecule type" value="Genomic_DNA"/>
</dbReference>
<dbReference type="Proteomes" id="UP000315439">
    <property type="component" value="Unassembled WGS sequence"/>
</dbReference>
<evidence type="ECO:0000313" key="2">
    <source>
        <dbReference type="Proteomes" id="UP000315439"/>
    </source>
</evidence>
<comment type="caution">
    <text evidence="1">The sequence shown here is derived from an EMBL/GenBank/DDBJ whole genome shotgun (WGS) entry which is preliminary data.</text>
</comment>